<evidence type="ECO:0000313" key="2">
    <source>
        <dbReference type="Proteomes" id="UP000007041"/>
    </source>
</evidence>
<gene>
    <name evidence="1" type="ordered locus">CLOST_1420</name>
</gene>
<dbReference type="GeneID" id="35559140"/>
<dbReference type="BioCyc" id="CSTI499177:GJE9-1472-MONOMER"/>
<protein>
    <recommendedName>
        <fullName evidence="3">ACT domain-containing protein</fullName>
    </recommendedName>
</protein>
<dbReference type="HOGENOM" id="CLU_2805002_0_0_9"/>
<dbReference type="STRING" id="1511.CLOST_1420"/>
<dbReference type="KEGG" id="cst:CLOST_1420"/>
<evidence type="ECO:0000313" key="1">
    <source>
        <dbReference type="EMBL" id="CBH21540.1"/>
    </source>
</evidence>
<keyword evidence="2" id="KW-1185">Reference proteome</keyword>
<evidence type="ECO:0008006" key="3">
    <source>
        <dbReference type="Google" id="ProtNLM"/>
    </source>
</evidence>
<proteinExistence type="predicted"/>
<dbReference type="AlphaFoldDB" id="E3PRN6"/>
<organism evidence="1 2">
    <name type="scientific">Acetoanaerobium sticklandii (strain ATCC 12662 / DSM 519 / JCM 1433 / CCUG 9281 / NCIMB 10654 / HF)</name>
    <name type="common">Clostridium sticklandii</name>
    <dbReference type="NCBI Taxonomy" id="499177"/>
    <lineage>
        <taxon>Bacteria</taxon>
        <taxon>Bacillati</taxon>
        <taxon>Bacillota</taxon>
        <taxon>Clostridia</taxon>
        <taxon>Peptostreptococcales</taxon>
        <taxon>Filifactoraceae</taxon>
        <taxon>Acetoanaerobium</taxon>
    </lineage>
</organism>
<reference evidence="2" key="1">
    <citation type="journal article" date="2010" name="BMC Genomics">
        <title>Clostridium sticklandii, a specialist in amino acid degradation:revisiting its metabolism through its genome sequence.</title>
        <authorList>
            <person name="Fonknechten N."/>
            <person name="Chaussonnerie S."/>
            <person name="Tricot S."/>
            <person name="Lajus A."/>
            <person name="Andreesen J.R."/>
            <person name="Perchat N."/>
            <person name="Pelletier E."/>
            <person name="Gouyvenoux M."/>
            <person name="Barbe V."/>
            <person name="Salanoubat M."/>
            <person name="Le Paslier D."/>
            <person name="Weissenbach J."/>
            <person name="Cohen G.N."/>
            <person name="Kreimeyer A."/>
        </authorList>
    </citation>
    <scope>NUCLEOTIDE SEQUENCE [LARGE SCALE GENOMIC DNA]</scope>
    <source>
        <strain evidence="2">ATCC 12662 / DSM 519 / JCM 1433 / CCUG 9281 / NCIMB 10654 / HF</strain>
    </source>
</reference>
<name>E3PRN6_ACESD</name>
<sequence length="67" mass="7481">MQTNVQVNLISGIDSALRAVTMLRRKGIKFYEISIYSTSLSLIIPIETESIVRAQLSKLSDIEVLVN</sequence>
<dbReference type="EMBL" id="FP565809">
    <property type="protein sequence ID" value="CBH21540.1"/>
    <property type="molecule type" value="Genomic_DNA"/>
</dbReference>
<dbReference type="RefSeq" id="WP_013361633.1">
    <property type="nucleotide sequence ID" value="NC_014614.1"/>
</dbReference>
<dbReference type="Proteomes" id="UP000007041">
    <property type="component" value="Chromosome"/>
</dbReference>
<accession>E3PRN6</accession>